<dbReference type="Pfam" id="PF03235">
    <property type="entry name" value="GmrSD_N"/>
    <property type="match status" value="1"/>
</dbReference>
<dbReference type="RefSeq" id="WP_285609681.1">
    <property type="nucleotide sequence ID" value="NZ_BSSD01000002.1"/>
</dbReference>
<dbReference type="Proteomes" id="UP001165042">
    <property type="component" value="Unassembled WGS sequence"/>
</dbReference>
<accession>A0A9W6V645</accession>
<evidence type="ECO:0000259" key="1">
    <source>
        <dbReference type="Pfam" id="PF03235"/>
    </source>
</evidence>
<dbReference type="AlphaFoldDB" id="A0A9W6V645"/>
<protein>
    <recommendedName>
        <fullName evidence="1">GmrSD restriction endonucleases N-terminal domain-containing protein</fullName>
    </recommendedName>
</protein>
<evidence type="ECO:0000313" key="3">
    <source>
        <dbReference type="Proteomes" id="UP001165042"/>
    </source>
</evidence>
<organism evidence="2 3">
    <name type="scientific">Actinokineospora globicatena</name>
    <dbReference type="NCBI Taxonomy" id="103729"/>
    <lineage>
        <taxon>Bacteria</taxon>
        <taxon>Bacillati</taxon>
        <taxon>Actinomycetota</taxon>
        <taxon>Actinomycetes</taxon>
        <taxon>Pseudonocardiales</taxon>
        <taxon>Pseudonocardiaceae</taxon>
        <taxon>Actinokineospora</taxon>
    </lineage>
</organism>
<evidence type="ECO:0000313" key="2">
    <source>
        <dbReference type="EMBL" id="GLW91145.1"/>
    </source>
</evidence>
<dbReference type="PANTHER" id="PTHR39639">
    <property type="entry name" value="CHROMOSOME 16, WHOLE GENOME SHOTGUN SEQUENCE"/>
    <property type="match status" value="1"/>
</dbReference>
<gene>
    <name evidence="2" type="ORF">Aglo03_19610</name>
</gene>
<feature type="domain" description="GmrSD restriction endonucleases N-terminal" evidence="1">
    <location>
        <begin position="28"/>
        <end position="183"/>
    </location>
</feature>
<name>A0A9W6V645_9PSEU</name>
<reference evidence="2" key="1">
    <citation type="submission" date="2023-02" db="EMBL/GenBank/DDBJ databases">
        <title>Actinokineospora globicatena NBRC 15670.</title>
        <authorList>
            <person name="Ichikawa N."/>
            <person name="Sato H."/>
            <person name="Tonouchi N."/>
        </authorList>
    </citation>
    <scope>NUCLEOTIDE SEQUENCE</scope>
    <source>
        <strain evidence="2">NBRC 15670</strain>
    </source>
</reference>
<sequence length="370" mass="42349">MNLAEQVESNRQNIRSDGYQMSIGEVVNLYRDREIIIRPEFQRLFRWTIEQQSRLIESVLLDIPLPTIFVSQRQDSVWEVVDGLQRLSTILKFMGEYRDAESGEIEPQTVLRKTKYLPDLEGTTYSDGEKTLPGVLKLAFKRARLEFRIILKESDDSVRYEVFDRLNSGGTQTSPQEVRTAQLLMANPEFAGWLDSLRRSSSFQSCIPLTDRQIAEQYDFALATRFLVFNLSTNAQLKSFADVDTFLTEQSLLFANKKDFSYVDQRAVFDGVFDVLASLGPEVFRRLDKTRDRLSGAFTVSAFEAITLGVASHLNDWQKLTANDQARELRLRIGKLWKDSVFSKNSGAGVRATTRAPRMRPIGERIFKLG</sequence>
<dbReference type="EMBL" id="BSSD01000002">
    <property type="protein sequence ID" value="GLW91145.1"/>
    <property type="molecule type" value="Genomic_DNA"/>
</dbReference>
<proteinExistence type="predicted"/>
<dbReference type="PANTHER" id="PTHR39639:SF1">
    <property type="entry name" value="DUF262 DOMAIN-CONTAINING PROTEIN"/>
    <property type="match status" value="1"/>
</dbReference>
<keyword evidence="3" id="KW-1185">Reference proteome</keyword>
<comment type="caution">
    <text evidence="2">The sequence shown here is derived from an EMBL/GenBank/DDBJ whole genome shotgun (WGS) entry which is preliminary data.</text>
</comment>
<dbReference type="InterPro" id="IPR004919">
    <property type="entry name" value="GmrSD_N"/>
</dbReference>